<evidence type="ECO:0008006" key="4">
    <source>
        <dbReference type="Google" id="ProtNLM"/>
    </source>
</evidence>
<evidence type="ECO:0000256" key="1">
    <source>
        <dbReference type="SAM" id="Phobius"/>
    </source>
</evidence>
<protein>
    <recommendedName>
        <fullName evidence="4">SEA domain-containing protein</fullName>
    </recommendedName>
</protein>
<evidence type="ECO:0000313" key="3">
    <source>
        <dbReference type="WBParaSite" id="SMTH1_90570.1"/>
    </source>
</evidence>
<feature type="transmembrane region" description="Helical" evidence="1">
    <location>
        <begin position="254"/>
        <end position="279"/>
    </location>
</feature>
<reference evidence="3" key="1">
    <citation type="submission" date="2023-11" db="UniProtKB">
        <authorList>
            <consortium name="WormBaseParasite"/>
        </authorList>
    </citation>
    <scope>IDENTIFICATION</scope>
</reference>
<evidence type="ECO:0000313" key="2">
    <source>
        <dbReference type="Proteomes" id="UP000050791"/>
    </source>
</evidence>
<dbReference type="AlphaFoldDB" id="A0AA85BYM4"/>
<organism evidence="2 3">
    <name type="scientific">Schistosoma mattheei</name>
    <dbReference type="NCBI Taxonomy" id="31246"/>
    <lineage>
        <taxon>Eukaryota</taxon>
        <taxon>Metazoa</taxon>
        <taxon>Spiralia</taxon>
        <taxon>Lophotrochozoa</taxon>
        <taxon>Platyhelminthes</taxon>
        <taxon>Trematoda</taxon>
        <taxon>Digenea</taxon>
        <taxon>Strigeidida</taxon>
        <taxon>Schistosomatoidea</taxon>
        <taxon>Schistosomatidae</taxon>
        <taxon>Schistosoma</taxon>
    </lineage>
</organism>
<name>A0AA85BYM4_9TREM</name>
<keyword evidence="1" id="KW-0472">Membrane</keyword>
<proteinExistence type="predicted"/>
<dbReference type="Proteomes" id="UP000050791">
    <property type="component" value="Unassembled WGS sequence"/>
</dbReference>
<keyword evidence="1" id="KW-1133">Transmembrane helix</keyword>
<dbReference type="Gene3D" id="3.90.930.1">
    <property type="match status" value="1"/>
</dbReference>
<accession>A0AA85BYM4</accession>
<sequence>MLSKVNVPITESQVFGGVTAALSVSFLYPNAQKLNIDSIMDHLKSNYVRNSEISSLKIIQLKVNVTAENVEQTVSSQQPTTELRAVNTDGSLSSQNVLPEDGVTAENVEQTVSSQQPTTELRAVNTDGSLSSQNVLPEDGVTAENVEQTVSSQQPTTELRAVNTDGSLSSQNVLPEDGVTAENVEQTVSSQQPTTELRAVNTDGSLSSQNVLPEDGVSSHQNIVHSNDILVAHYECQTSLDQSSNCESSSDTDLILLTFLIGFILFATFGLVIFWLLCVRSNTSRSTSK</sequence>
<keyword evidence="1" id="KW-0812">Transmembrane</keyword>
<dbReference type="WBParaSite" id="SMTH1_90570.1">
    <property type="protein sequence ID" value="SMTH1_90570.1"/>
    <property type="gene ID" value="SMTH1_90570"/>
</dbReference>